<sequence>KLQMLGSITGVIRGFNKVICGNLRDPTTTQSYILQNKVILGSSRRFVHSSLYEKNEDEGVHLNRVPEDVIQPQTQKGWVPHPKTGVFGPAEEHSWTGGDHHDTHEKSGDSVLEQQAWFRSVEDVQKQPYN</sequence>
<evidence type="ECO:0000256" key="1">
    <source>
        <dbReference type="SAM" id="MobiDB-lite"/>
    </source>
</evidence>
<keyword evidence="3" id="KW-1185">Reference proteome</keyword>
<dbReference type="InterPro" id="IPR039291">
    <property type="entry name" value="At5g17165-like"/>
</dbReference>
<dbReference type="PANTHER" id="PTHR35122:SF2">
    <property type="entry name" value="OS04G0598000 PROTEIN"/>
    <property type="match status" value="1"/>
</dbReference>
<dbReference type="Pfam" id="PF22272">
    <property type="entry name" value="LEA_3b"/>
    <property type="match status" value="1"/>
</dbReference>
<dbReference type="Proteomes" id="UP000824469">
    <property type="component" value="Unassembled WGS sequence"/>
</dbReference>
<comment type="caution">
    <text evidence="2">The sequence shown here is derived from an EMBL/GenBank/DDBJ whole genome shotgun (WGS) entry which is preliminary data.</text>
</comment>
<feature type="non-terminal residue" evidence="2">
    <location>
        <position position="130"/>
    </location>
</feature>
<proteinExistence type="predicted"/>
<protein>
    <submittedName>
        <fullName evidence="2">Uncharacterized protein</fullName>
    </submittedName>
</protein>
<reference evidence="2 3" key="1">
    <citation type="journal article" date="2021" name="Nat. Plants">
        <title>The Taxus genome provides insights into paclitaxel biosynthesis.</title>
        <authorList>
            <person name="Xiong X."/>
            <person name="Gou J."/>
            <person name="Liao Q."/>
            <person name="Li Y."/>
            <person name="Zhou Q."/>
            <person name="Bi G."/>
            <person name="Li C."/>
            <person name="Du R."/>
            <person name="Wang X."/>
            <person name="Sun T."/>
            <person name="Guo L."/>
            <person name="Liang H."/>
            <person name="Lu P."/>
            <person name="Wu Y."/>
            <person name="Zhang Z."/>
            <person name="Ro D.K."/>
            <person name="Shang Y."/>
            <person name="Huang S."/>
            <person name="Yan J."/>
        </authorList>
    </citation>
    <scope>NUCLEOTIDE SEQUENCE [LARGE SCALE GENOMIC DNA]</scope>
    <source>
        <strain evidence="2">Ta-2019</strain>
    </source>
</reference>
<gene>
    <name evidence="2" type="ORF">KI387_035154</name>
</gene>
<dbReference type="PANTHER" id="PTHR35122">
    <property type="entry name" value="OSJNBA0093F12.14 PROTEIN"/>
    <property type="match status" value="1"/>
</dbReference>
<evidence type="ECO:0000313" key="2">
    <source>
        <dbReference type="EMBL" id="KAH9307243.1"/>
    </source>
</evidence>
<name>A0AA38FQ53_TAXCH</name>
<dbReference type="AlphaFoldDB" id="A0AA38FQ53"/>
<evidence type="ECO:0000313" key="3">
    <source>
        <dbReference type="Proteomes" id="UP000824469"/>
    </source>
</evidence>
<feature type="compositionally biased region" description="Basic and acidic residues" evidence="1">
    <location>
        <begin position="90"/>
        <end position="108"/>
    </location>
</feature>
<organism evidence="2 3">
    <name type="scientific">Taxus chinensis</name>
    <name type="common">Chinese yew</name>
    <name type="synonym">Taxus wallichiana var. chinensis</name>
    <dbReference type="NCBI Taxonomy" id="29808"/>
    <lineage>
        <taxon>Eukaryota</taxon>
        <taxon>Viridiplantae</taxon>
        <taxon>Streptophyta</taxon>
        <taxon>Embryophyta</taxon>
        <taxon>Tracheophyta</taxon>
        <taxon>Spermatophyta</taxon>
        <taxon>Pinopsida</taxon>
        <taxon>Pinidae</taxon>
        <taxon>Conifers II</taxon>
        <taxon>Cupressales</taxon>
        <taxon>Taxaceae</taxon>
        <taxon>Taxus</taxon>
    </lineage>
</organism>
<dbReference type="EMBL" id="JAHRHJ020000007">
    <property type="protein sequence ID" value="KAH9307243.1"/>
    <property type="molecule type" value="Genomic_DNA"/>
</dbReference>
<accession>A0AA38FQ53</accession>
<dbReference type="OMA" id="AICMAAN"/>
<feature type="region of interest" description="Disordered" evidence="1">
    <location>
        <begin position="71"/>
        <end position="111"/>
    </location>
</feature>